<dbReference type="InterPro" id="IPR017853">
    <property type="entry name" value="GH"/>
</dbReference>
<dbReference type="GO" id="GO:0008843">
    <property type="term" value="F:endochitinase activity"/>
    <property type="evidence" value="ECO:0007669"/>
    <property type="project" value="UniProtKB-EC"/>
</dbReference>
<dbReference type="GO" id="GO:0005975">
    <property type="term" value="P:carbohydrate metabolic process"/>
    <property type="evidence" value="ECO:0007669"/>
    <property type="project" value="InterPro"/>
</dbReference>
<dbReference type="AlphaFoldDB" id="A0A0C3GA46"/>
<dbReference type="Gene3D" id="3.20.20.80">
    <property type="entry name" value="Glycosidases"/>
    <property type="match status" value="2"/>
</dbReference>
<proteinExistence type="inferred from homology"/>
<dbReference type="EMBL" id="KN832900">
    <property type="protein sequence ID" value="KIM93075.1"/>
    <property type="molecule type" value="Genomic_DNA"/>
</dbReference>
<reference evidence="4 5" key="1">
    <citation type="submission" date="2014-04" db="EMBL/GenBank/DDBJ databases">
        <authorList>
            <consortium name="DOE Joint Genome Institute"/>
            <person name="Kuo A."/>
            <person name="Martino E."/>
            <person name="Perotto S."/>
            <person name="Kohler A."/>
            <person name="Nagy L.G."/>
            <person name="Floudas D."/>
            <person name="Copeland A."/>
            <person name="Barry K.W."/>
            <person name="Cichocki N."/>
            <person name="Veneault-Fourrey C."/>
            <person name="LaButti K."/>
            <person name="Lindquist E.A."/>
            <person name="Lipzen A."/>
            <person name="Lundell T."/>
            <person name="Morin E."/>
            <person name="Murat C."/>
            <person name="Sun H."/>
            <person name="Tunlid A."/>
            <person name="Henrissat B."/>
            <person name="Grigoriev I.V."/>
            <person name="Hibbett D.S."/>
            <person name="Martin F."/>
            <person name="Nordberg H.P."/>
            <person name="Cantor M.N."/>
            <person name="Hua S.X."/>
        </authorList>
    </citation>
    <scope>NUCLEOTIDE SEQUENCE [LARGE SCALE GENOMIC DNA]</scope>
    <source>
        <strain evidence="4 5">Zn</strain>
    </source>
</reference>
<reference evidence="5" key="2">
    <citation type="submission" date="2015-01" db="EMBL/GenBank/DDBJ databases">
        <title>Evolutionary Origins and Diversification of the Mycorrhizal Mutualists.</title>
        <authorList>
            <consortium name="DOE Joint Genome Institute"/>
            <consortium name="Mycorrhizal Genomics Consortium"/>
            <person name="Kohler A."/>
            <person name="Kuo A."/>
            <person name="Nagy L.G."/>
            <person name="Floudas D."/>
            <person name="Copeland A."/>
            <person name="Barry K.W."/>
            <person name="Cichocki N."/>
            <person name="Veneault-Fourrey C."/>
            <person name="LaButti K."/>
            <person name="Lindquist E.A."/>
            <person name="Lipzen A."/>
            <person name="Lundell T."/>
            <person name="Morin E."/>
            <person name="Murat C."/>
            <person name="Riley R."/>
            <person name="Ohm R."/>
            <person name="Sun H."/>
            <person name="Tunlid A."/>
            <person name="Henrissat B."/>
            <person name="Grigoriev I.V."/>
            <person name="Hibbett D.S."/>
            <person name="Martin F."/>
        </authorList>
    </citation>
    <scope>NUCLEOTIDE SEQUENCE [LARGE SCALE GENOMIC DNA]</scope>
    <source>
        <strain evidence="5">Zn</strain>
    </source>
</reference>
<evidence type="ECO:0000256" key="1">
    <source>
        <dbReference type="ARBA" id="ARBA00008682"/>
    </source>
</evidence>
<evidence type="ECO:0000259" key="3">
    <source>
        <dbReference type="PROSITE" id="PS51910"/>
    </source>
</evidence>
<accession>A0A0C3GA46</accession>
<dbReference type="OrthoDB" id="76388at2759"/>
<evidence type="ECO:0000256" key="2">
    <source>
        <dbReference type="ARBA" id="ARBA00012729"/>
    </source>
</evidence>
<dbReference type="EC" id="3.2.1.14" evidence="2"/>
<dbReference type="PROSITE" id="PS51910">
    <property type="entry name" value="GH18_2"/>
    <property type="match status" value="1"/>
</dbReference>
<feature type="domain" description="GH18" evidence="3">
    <location>
        <begin position="39"/>
        <end position="347"/>
    </location>
</feature>
<dbReference type="Gene3D" id="3.10.50.10">
    <property type="match status" value="1"/>
</dbReference>
<dbReference type="GO" id="GO:0006032">
    <property type="term" value="P:chitin catabolic process"/>
    <property type="evidence" value="ECO:0007669"/>
    <property type="project" value="TreeGrafter"/>
</dbReference>
<dbReference type="InterPro" id="IPR011583">
    <property type="entry name" value="Chitinase_II/V-like_cat"/>
</dbReference>
<evidence type="ECO:0000313" key="4">
    <source>
        <dbReference type="EMBL" id="KIM93075.1"/>
    </source>
</evidence>
<dbReference type="GO" id="GO:0008061">
    <property type="term" value="F:chitin binding"/>
    <property type="evidence" value="ECO:0007669"/>
    <property type="project" value="InterPro"/>
</dbReference>
<dbReference type="Pfam" id="PF00704">
    <property type="entry name" value="Glyco_hydro_18"/>
    <property type="match status" value="2"/>
</dbReference>
<protein>
    <recommendedName>
        <fullName evidence="2">chitinase</fullName>
        <ecNumber evidence="2">3.2.1.14</ecNumber>
    </recommendedName>
</protein>
<keyword evidence="5" id="KW-1185">Reference proteome</keyword>
<dbReference type="InterPro" id="IPR029070">
    <property type="entry name" value="Chitinase_insertion_sf"/>
</dbReference>
<dbReference type="Proteomes" id="UP000054321">
    <property type="component" value="Unassembled WGS sequence"/>
</dbReference>
<dbReference type="PANTHER" id="PTHR11177:SF317">
    <property type="entry name" value="CHITINASE 12-RELATED"/>
    <property type="match status" value="1"/>
</dbReference>
<gene>
    <name evidence="4" type="ORF">OIDMADRAFT_46392</name>
</gene>
<sequence length="347" mass="39327">MNFSLVERSETVLQGPSWIFLSKALRQVSMTVMEVACLQVRQLEWKLWQITGFIRLARDLPIPILTYILYTFIDINTDTGKARFLSDTTADIEKPLSRDLSDKAGNNLYSCLKQLYLLKKLNQALKVLLSIDSWTYSLHFASPALTSQGCSTFALSIVSLIKTYGFDSEVRTALDRYRDLLDPPYHFTLTVACPGPYGYQYLNLSAISQTVDFLNVIVYNYTGPWSKTSGDQANLFLSSSIPASTPFNTEAIISYILQSIRLDKITLGIPLYSCAFNNTSRPREQFSGSYTYDFKELPLNRCTETNDNKTGLSYCYRNRELISYNSILVVHLKAAFIQNKSLSGTMF</sequence>
<dbReference type="GO" id="GO:0005576">
    <property type="term" value="C:extracellular region"/>
    <property type="evidence" value="ECO:0007669"/>
    <property type="project" value="TreeGrafter"/>
</dbReference>
<name>A0A0C3GA46_OIDMZ</name>
<dbReference type="STRING" id="913774.A0A0C3GA46"/>
<dbReference type="PANTHER" id="PTHR11177">
    <property type="entry name" value="CHITINASE"/>
    <property type="match status" value="1"/>
</dbReference>
<dbReference type="HOGENOM" id="CLU_002833_1_0_1"/>
<dbReference type="InParanoid" id="A0A0C3GA46"/>
<dbReference type="SMART" id="SM00636">
    <property type="entry name" value="Glyco_18"/>
    <property type="match status" value="1"/>
</dbReference>
<comment type="similarity">
    <text evidence="1">Belongs to the glycosyl hydrolase 18 family. Chitinase class V subfamily.</text>
</comment>
<dbReference type="InterPro" id="IPR050314">
    <property type="entry name" value="Glycosyl_Hydrlase_18"/>
</dbReference>
<organism evidence="4 5">
    <name type="scientific">Oidiodendron maius (strain Zn)</name>
    <dbReference type="NCBI Taxonomy" id="913774"/>
    <lineage>
        <taxon>Eukaryota</taxon>
        <taxon>Fungi</taxon>
        <taxon>Dikarya</taxon>
        <taxon>Ascomycota</taxon>
        <taxon>Pezizomycotina</taxon>
        <taxon>Leotiomycetes</taxon>
        <taxon>Leotiomycetes incertae sedis</taxon>
        <taxon>Myxotrichaceae</taxon>
        <taxon>Oidiodendron</taxon>
    </lineage>
</organism>
<evidence type="ECO:0000313" key="5">
    <source>
        <dbReference type="Proteomes" id="UP000054321"/>
    </source>
</evidence>
<dbReference type="SUPFAM" id="SSF51445">
    <property type="entry name" value="(Trans)glycosidases"/>
    <property type="match status" value="1"/>
</dbReference>
<dbReference type="InterPro" id="IPR001223">
    <property type="entry name" value="Glyco_hydro18_cat"/>
</dbReference>